<comment type="caution">
    <text evidence="1">The sequence shown here is derived from an EMBL/GenBank/DDBJ whole genome shotgun (WGS) entry which is preliminary data.</text>
</comment>
<gene>
    <name evidence="1" type="ORF">GCM10009613_61220</name>
</gene>
<sequence length="177" mass="19604">MSAPTGPETETREAFLDEDGWPIIDKLIANALWATVKIGGVPVYADTDLRGGRMAPHPDDPEPLFHDVDDEHVPLPREERVEWPAIAVERLPGGGINTDGYEDTARIQVTAFGLTRSDSDAMTAQIRGLMRELSDEGWAGVELDRIREDSGPGRIPDPVEDLRTVPTRWVVKARNQQ</sequence>
<protein>
    <recommendedName>
        <fullName evidence="3">Tail terminator</fullName>
    </recommendedName>
</protein>
<dbReference type="Proteomes" id="UP001501414">
    <property type="component" value="Unassembled WGS sequence"/>
</dbReference>
<dbReference type="EMBL" id="BAAAJK010000053">
    <property type="protein sequence ID" value="GAA1402009.1"/>
    <property type="molecule type" value="Genomic_DNA"/>
</dbReference>
<name>A0ABN1Y9Y1_9PSEU</name>
<keyword evidence="2" id="KW-1185">Reference proteome</keyword>
<proteinExistence type="predicted"/>
<evidence type="ECO:0000313" key="1">
    <source>
        <dbReference type="EMBL" id="GAA1402009.1"/>
    </source>
</evidence>
<evidence type="ECO:0008006" key="3">
    <source>
        <dbReference type="Google" id="ProtNLM"/>
    </source>
</evidence>
<reference evidence="1 2" key="1">
    <citation type="journal article" date="2019" name="Int. J. Syst. Evol. Microbiol.">
        <title>The Global Catalogue of Microorganisms (GCM) 10K type strain sequencing project: providing services to taxonomists for standard genome sequencing and annotation.</title>
        <authorList>
            <consortium name="The Broad Institute Genomics Platform"/>
            <consortium name="The Broad Institute Genome Sequencing Center for Infectious Disease"/>
            <person name="Wu L."/>
            <person name="Ma J."/>
        </authorList>
    </citation>
    <scope>NUCLEOTIDE SEQUENCE [LARGE SCALE GENOMIC DNA]</scope>
    <source>
        <strain evidence="1 2">JCM 11896</strain>
    </source>
</reference>
<organism evidence="1 2">
    <name type="scientific">Pseudonocardia kongjuensis</name>
    <dbReference type="NCBI Taxonomy" id="102227"/>
    <lineage>
        <taxon>Bacteria</taxon>
        <taxon>Bacillati</taxon>
        <taxon>Actinomycetota</taxon>
        <taxon>Actinomycetes</taxon>
        <taxon>Pseudonocardiales</taxon>
        <taxon>Pseudonocardiaceae</taxon>
        <taxon>Pseudonocardia</taxon>
    </lineage>
</organism>
<evidence type="ECO:0000313" key="2">
    <source>
        <dbReference type="Proteomes" id="UP001501414"/>
    </source>
</evidence>
<accession>A0ABN1Y9Y1</accession>
<dbReference type="InterPro" id="IPR057003">
    <property type="entry name" value="Phage_tail_terminator_2"/>
</dbReference>
<dbReference type="RefSeq" id="WP_344029404.1">
    <property type="nucleotide sequence ID" value="NZ_BAAAJK010000053.1"/>
</dbReference>
<dbReference type="Pfam" id="PF23841">
    <property type="entry name" value="Phage_tail_terminator_2"/>
    <property type="match status" value="1"/>
</dbReference>